<evidence type="ECO:0000313" key="13">
    <source>
        <dbReference type="Proteomes" id="UP000187261"/>
    </source>
</evidence>
<dbReference type="AlphaFoldDB" id="A0A1U7Q0Y0"/>
<organism evidence="12 13">
    <name type="scientific">Epilithonimonas bovis DSM 19482</name>
    <dbReference type="NCBI Taxonomy" id="1121284"/>
    <lineage>
        <taxon>Bacteria</taxon>
        <taxon>Pseudomonadati</taxon>
        <taxon>Bacteroidota</taxon>
        <taxon>Flavobacteriia</taxon>
        <taxon>Flavobacteriales</taxon>
        <taxon>Weeksellaceae</taxon>
        <taxon>Chryseobacterium group</taxon>
        <taxon>Epilithonimonas</taxon>
    </lineage>
</organism>
<evidence type="ECO:0000259" key="10">
    <source>
        <dbReference type="Pfam" id="PF07992"/>
    </source>
</evidence>
<dbReference type="InterPro" id="IPR036188">
    <property type="entry name" value="FAD/NAD-bd_sf"/>
</dbReference>
<keyword evidence="7" id="KW-0520">NAD</keyword>
<reference evidence="13" key="1">
    <citation type="submission" date="2016-10" db="EMBL/GenBank/DDBJ databases">
        <authorList>
            <person name="Varghese N."/>
            <person name="Submissions S."/>
        </authorList>
    </citation>
    <scope>NUCLEOTIDE SEQUENCE [LARGE SCALE GENOMIC DNA]</scope>
    <source>
        <strain evidence="13">DSM 19482</strain>
    </source>
</reference>
<feature type="domain" description="FAD/NAD(P)-binding" evidence="10">
    <location>
        <begin position="7"/>
        <end position="328"/>
    </location>
</feature>
<evidence type="ECO:0000256" key="9">
    <source>
        <dbReference type="SAM" id="Phobius"/>
    </source>
</evidence>
<dbReference type="PRINTS" id="PR00411">
    <property type="entry name" value="PNDRDTASEI"/>
</dbReference>
<evidence type="ECO:0000256" key="6">
    <source>
        <dbReference type="ARBA" id="ARBA00023002"/>
    </source>
</evidence>
<dbReference type="OrthoDB" id="9781621at2"/>
<proteinExistence type="inferred from homology"/>
<evidence type="ECO:0000256" key="1">
    <source>
        <dbReference type="ARBA" id="ARBA00005272"/>
    </source>
</evidence>
<dbReference type="EMBL" id="FTPU01000038">
    <property type="protein sequence ID" value="SIT98018.1"/>
    <property type="molecule type" value="Genomic_DNA"/>
</dbReference>
<keyword evidence="9" id="KW-0812">Transmembrane</keyword>
<keyword evidence="9" id="KW-0472">Membrane</keyword>
<dbReference type="Gene3D" id="3.50.50.100">
    <property type="match status" value="1"/>
</dbReference>
<dbReference type="PANTHER" id="PTHR43706:SF47">
    <property type="entry name" value="EXTERNAL NADH-UBIQUINONE OXIDOREDUCTASE 1, MITOCHONDRIAL-RELATED"/>
    <property type="match status" value="1"/>
</dbReference>
<dbReference type="STRING" id="1121284.SAMN05660493_02749"/>
<dbReference type="Pfam" id="PF22366">
    <property type="entry name" value="NDH2_C"/>
    <property type="match status" value="1"/>
</dbReference>
<dbReference type="GO" id="GO:0050136">
    <property type="term" value="F:NADH dehydrogenase (quinone) (non-electrogenic) activity"/>
    <property type="evidence" value="ECO:0007669"/>
    <property type="project" value="UniProtKB-EC"/>
</dbReference>
<dbReference type="InterPro" id="IPR054585">
    <property type="entry name" value="NDH2-like_C"/>
</dbReference>
<dbReference type="RefSeq" id="WP_076784117.1">
    <property type="nucleotide sequence ID" value="NZ_FTPU01000038.1"/>
</dbReference>
<gene>
    <name evidence="12" type="ORF">SAMN05660493_02749</name>
</gene>
<feature type="transmembrane region" description="Helical" evidence="9">
    <location>
        <begin position="377"/>
        <end position="394"/>
    </location>
</feature>
<evidence type="ECO:0000256" key="3">
    <source>
        <dbReference type="ARBA" id="ARBA00022630"/>
    </source>
</evidence>
<evidence type="ECO:0000256" key="2">
    <source>
        <dbReference type="ARBA" id="ARBA00012637"/>
    </source>
</evidence>
<accession>A0A1U7Q0Y0</accession>
<evidence type="ECO:0000256" key="5">
    <source>
        <dbReference type="ARBA" id="ARBA00022946"/>
    </source>
</evidence>
<name>A0A1U7Q0Y0_9FLAO</name>
<evidence type="ECO:0000259" key="11">
    <source>
        <dbReference type="Pfam" id="PF22366"/>
    </source>
</evidence>
<evidence type="ECO:0000313" key="12">
    <source>
        <dbReference type="EMBL" id="SIT98018.1"/>
    </source>
</evidence>
<keyword evidence="4" id="KW-0274">FAD</keyword>
<comment type="catalytic activity">
    <reaction evidence="8">
        <text>a quinone + NADH + H(+) = a quinol + NAD(+)</text>
        <dbReference type="Rhea" id="RHEA:46160"/>
        <dbReference type="ChEBI" id="CHEBI:15378"/>
        <dbReference type="ChEBI" id="CHEBI:24646"/>
        <dbReference type="ChEBI" id="CHEBI:57540"/>
        <dbReference type="ChEBI" id="CHEBI:57945"/>
        <dbReference type="ChEBI" id="CHEBI:132124"/>
        <dbReference type="EC" id="1.6.5.9"/>
    </reaction>
</comment>
<dbReference type="PANTHER" id="PTHR43706">
    <property type="entry name" value="NADH DEHYDROGENASE"/>
    <property type="match status" value="1"/>
</dbReference>
<dbReference type="EC" id="1.6.5.9" evidence="2"/>
<keyword evidence="13" id="KW-1185">Reference proteome</keyword>
<evidence type="ECO:0000256" key="8">
    <source>
        <dbReference type="ARBA" id="ARBA00047599"/>
    </source>
</evidence>
<dbReference type="InterPro" id="IPR023753">
    <property type="entry name" value="FAD/NAD-binding_dom"/>
</dbReference>
<dbReference type="Pfam" id="PF07992">
    <property type="entry name" value="Pyr_redox_2"/>
    <property type="match status" value="1"/>
</dbReference>
<sequence length="435" mass="48445">MEKQNQNIVIIGGGFAGVEMAEQLLKAGYRGKIILVDKNNYNFFPPLLYQVATGFLDISNISYPFRKYFRNHPAFRFRMGSLVAVRAEDQVAVLDNGEIHYDQLIIATGTVSNYFGNEHIRQHSLPMKTIGDAVTLKNRLLERLEVASRLTDQAKKDRLTTFVIAGGGPTGVEIAGMLSELRKNILHKDYPELAGCKMDIYLVDGLPALLSPMSKKSQAYAKSTLEQMGVIIRLGQVVKDYKDHVVLLADGTTIETDNLIWTAGVTGQLFEGLAKESYGKGNRLLTDAYSRVTGTANIYAIGDSSLMTADPAFPNGHPQLAQVALQQAAQLAHNIISETKGRGAKAFRYKDRGSMAIISRNKAVADLTGPLRHFQGFFAWLIWIFVHLMSLINLRNKITTLFNWYNAYITRDQPLRMIIDAKNNPPAEDKSQARF</sequence>
<dbReference type="SUPFAM" id="SSF51905">
    <property type="entry name" value="FAD/NAD(P)-binding domain"/>
    <property type="match status" value="2"/>
</dbReference>
<comment type="similarity">
    <text evidence="1">Belongs to the NADH dehydrogenase family.</text>
</comment>
<feature type="domain" description="External alternative NADH-ubiquinone oxidoreductase-like C-terminal" evidence="11">
    <location>
        <begin position="352"/>
        <end position="409"/>
    </location>
</feature>
<dbReference type="Proteomes" id="UP000187261">
    <property type="component" value="Unassembled WGS sequence"/>
</dbReference>
<evidence type="ECO:0000256" key="7">
    <source>
        <dbReference type="ARBA" id="ARBA00023027"/>
    </source>
</evidence>
<dbReference type="PRINTS" id="PR00368">
    <property type="entry name" value="FADPNR"/>
</dbReference>
<protein>
    <recommendedName>
        <fullName evidence="2">NADH:ubiquinone reductase (non-electrogenic)</fullName>
        <ecNumber evidence="2">1.6.5.9</ecNumber>
    </recommendedName>
</protein>
<dbReference type="InterPro" id="IPR045024">
    <property type="entry name" value="NDH-2"/>
</dbReference>
<evidence type="ECO:0000256" key="4">
    <source>
        <dbReference type="ARBA" id="ARBA00022827"/>
    </source>
</evidence>
<keyword evidence="9" id="KW-1133">Transmembrane helix</keyword>
<keyword evidence="6" id="KW-0560">Oxidoreductase</keyword>
<keyword evidence="5" id="KW-0809">Transit peptide</keyword>
<keyword evidence="3" id="KW-0285">Flavoprotein</keyword>